<evidence type="ECO:0000259" key="11">
    <source>
        <dbReference type="PROSITE" id="PS50808"/>
    </source>
</evidence>
<dbReference type="Pfam" id="PF02892">
    <property type="entry name" value="zf-BED"/>
    <property type="match status" value="6"/>
</dbReference>
<dbReference type="PROSITE" id="PS50808">
    <property type="entry name" value="ZF_BED"/>
    <property type="match status" value="6"/>
</dbReference>
<evidence type="ECO:0000256" key="2">
    <source>
        <dbReference type="ARBA" id="ARBA00022723"/>
    </source>
</evidence>
<gene>
    <name evidence="12" type="ORF">JOQ06_009741</name>
</gene>
<feature type="compositionally biased region" description="Basic and acidic residues" evidence="10">
    <location>
        <begin position="868"/>
        <end position="877"/>
    </location>
</feature>
<evidence type="ECO:0000256" key="4">
    <source>
        <dbReference type="ARBA" id="ARBA00022833"/>
    </source>
</evidence>
<evidence type="ECO:0000256" key="5">
    <source>
        <dbReference type="ARBA" id="ARBA00023015"/>
    </source>
</evidence>
<evidence type="ECO:0000313" key="12">
    <source>
        <dbReference type="EMBL" id="KAJ4947708.1"/>
    </source>
</evidence>
<feature type="region of interest" description="Disordered" evidence="10">
    <location>
        <begin position="834"/>
        <end position="877"/>
    </location>
</feature>
<protein>
    <recommendedName>
        <fullName evidence="11">BED-type domain-containing protein</fullName>
    </recommendedName>
</protein>
<dbReference type="EMBL" id="JAPTMU010000002">
    <property type="protein sequence ID" value="KAJ4947708.1"/>
    <property type="molecule type" value="Genomic_DNA"/>
</dbReference>
<evidence type="ECO:0000256" key="6">
    <source>
        <dbReference type="ARBA" id="ARBA00023163"/>
    </source>
</evidence>
<keyword evidence="2" id="KW-0479">Metal-binding</keyword>
<keyword evidence="9" id="KW-0175">Coiled coil</keyword>
<feature type="coiled-coil region" evidence="9">
    <location>
        <begin position="417"/>
        <end position="470"/>
    </location>
</feature>
<keyword evidence="13" id="KW-1185">Reference proteome</keyword>
<dbReference type="GO" id="GO:0003677">
    <property type="term" value="F:DNA binding"/>
    <property type="evidence" value="ECO:0007669"/>
    <property type="project" value="InterPro"/>
</dbReference>
<dbReference type="Proteomes" id="UP001219934">
    <property type="component" value="Unassembled WGS sequence"/>
</dbReference>
<evidence type="ECO:0000256" key="1">
    <source>
        <dbReference type="ARBA" id="ARBA00004123"/>
    </source>
</evidence>
<dbReference type="InterPro" id="IPR003656">
    <property type="entry name" value="Znf_BED"/>
</dbReference>
<feature type="region of interest" description="Disordered" evidence="10">
    <location>
        <begin position="368"/>
        <end position="411"/>
    </location>
</feature>
<evidence type="ECO:0000256" key="3">
    <source>
        <dbReference type="ARBA" id="ARBA00022771"/>
    </source>
</evidence>
<feature type="domain" description="BED-type" evidence="11">
    <location>
        <begin position="62"/>
        <end position="114"/>
    </location>
</feature>
<feature type="domain" description="BED-type" evidence="11">
    <location>
        <begin position="183"/>
        <end position="235"/>
    </location>
</feature>
<feature type="region of interest" description="Disordered" evidence="10">
    <location>
        <begin position="238"/>
        <end position="259"/>
    </location>
</feature>
<keyword evidence="3 8" id="KW-0863">Zinc-finger</keyword>
<evidence type="ECO:0000256" key="7">
    <source>
        <dbReference type="ARBA" id="ARBA00023242"/>
    </source>
</evidence>
<keyword evidence="5" id="KW-0805">Transcription regulation</keyword>
<dbReference type="GO" id="GO:0005634">
    <property type="term" value="C:nucleus"/>
    <property type="evidence" value="ECO:0007669"/>
    <property type="project" value="UniProtKB-SubCell"/>
</dbReference>
<feature type="domain" description="BED-type" evidence="11">
    <location>
        <begin position="528"/>
        <end position="580"/>
    </location>
</feature>
<feature type="domain" description="BED-type" evidence="11">
    <location>
        <begin position="649"/>
        <end position="701"/>
    </location>
</feature>
<feature type="domain" description="BED-type" evidence="11">
    <location>
        <begin position="314"/>
        <end position="367"/>
    </location>
</feature>
<evidence type="ECO:0000256" key="8">
    <source>
        <dbReference type="PROSITE-ProRule" id="PRU00027"/>
    </source>
</evidence>
<feature type="compositionally biased region" description="Polar residues" evidence="10">
    <location>
        <begin position="705"/>
        <end position="720"/>
    </location>
</feature>
<evidence type="ECO:0000313" key="13">
    <source>
        <dbReference type="Proteomes" id="UP001219934"/>
    </source>
</evidence>
<dbReference type="InterPro" id="IPR036236">
    <property type="entry name" value="Znf_C2H2_sf"/>
</dbReference>
<keyword evidence="6" id="KW-0804">Transcription</keyword>
<feature type="compositionally biased region" description="Polar residues" evidence="10">
    <location>
        <begin position="239"/>
        <end position="254"/>
    </location>
</feature>
<name>A0AAD6BPL8_9TELE</name>
<dbReference type="PANTHER" id="PTHR46481:SF10">
    <property type="entry name" value="ZINC FINGER BED DOMAIN-CONTAINING PROTEIN 39"/>
    <property type="match status" value="1"/>
</dbReference>
<comment type="subcellular location">
    <subcellularLocation>
        <location evidence="1">Nucleus</location>
    </subcellularLocation>
</comment>
<dbReference type="AlphaFoldDB" id="A0AAD6BPL8"/>
<dbReference type="PANTHER" id="PTHR46481">
    <property type="entry name" value="ZINC FINGER BED DOMAIN-CONTAINING PROTEIN 4"/>
    <property type="match status" value="1"/>
</dbReference>
<feature type="domain" description="BED-type" evidence="11">
    <location>
        <begin position="780"/>
        <end position="833"/>
    </location>
</feature>
<dbReference type="GO" id="GO:0009791">
    <property type="term" value="P:post-embryonic development"/>
    <property type="evidence" value="ECO:0007669"/>
    <property type="project" value="UniProtKB-ARBA"/>
</dbReference>
<evidence type="ECO:0000256" key="10">
    <source>
        <dbReference type="SAM" id="MobiDB-lite"/>
    </source>
</evidence>
<dbReference type="SMART" id="SM00614">
    <property type="entry name" value="ZnF_BED"/>
    <property type="match status" value="6"/>
</dbReference>
<organism evidence="12 13">
    <name type="scientific">Pogonophryne albipinna</name>
    <dbReference type="NCBI Taxonomy" id="1090488"/>
    <lineage>
        <taxon>Eukaryota</taxon>
        <taxon>Metazoa</taxon>
        <taxon>Chordata</taxon>
        <taxon>Craniata</taxon>
        <taxon>Vertebrata</taxon>
        <taxon>Euteleostomi</taxon>
        <taxon>Actinopterygii</taxon>
        <taxon>Neopterygii</taxon>
        <taxon>Teleostei</taxon>
        <taxon>Neoteleostei</taxon>
        <taxon>Acanthomorphata</taxon>
        <taxon>Eupercaria</taxon>
        <taxon>Perciformes</taxon>
        <taxon>Notothenioidei</taxon>
        <taxon>Pogonophryne</taxon>
    </lineage>
</organism>
<keyword evidence="4" id="KW-0862">Zinc</keyword>
<proteinExistence type="predicted"/>
<feature type="compositionally biased region" description="Polar residues" evidence="10">
    <location>
        <begin position="843"/>
        <end position="859"/>
    </location>
</feature>
<accession>A0AAD6BPL8</accession>
<dbReference type="SUPFAM" id="SSF57667">
    <property type="entry name" value="beta-beta-alpha zinc fingers"/>
    <property type="match status" value="6"/>
</dbReference>
<evidence type="ECO:0000256" key="9">
    <source>
        <dbReference type="SAM" id="Coils"/>
    </source>
</evidence>
<dbReference type="InterPro" id="IPR052035">
    <property type="entry name" value="ZnF_BED_domain_contain"/>
</dbReference>
<keyword evidence="7" id="KW-0539">Nucleus</keyword>
<feature type="coiled-coil region" evidence="9">
    <location>
        <begin position="883"/>
        <end position="974"/>
    </location>
</feature>
<comment type="caution">
    <text evidence="12">The sequence shown here is derived from an EMBL/GenBank/DDBJ whole genome shotgun (WGS) entry which is preliminary data.</text>
</comment>
<sequence length="980" mass="110224">MESKQVTFVELALGDAQQYSFPTVNGAVIKSILEIADGALVKQLTPEEASDDLPVKRTQKRNRRSLIWRHYDEMGSSSSVRCRICSKMQSFEGGSTSNLHRHISTRHPEVSSQLLADRQHLQSSPASEDTSTQPKTAVDLDLAADESEKLDKAGVNSPCDIYLDQDVCIVGDIIPVKMGVKRSKRSLIWRYYDEMDSSSSARCCICRKLQSFEGGSTGNLHRHISKRHPEVYSQLLADRQQSSPASEGTSTQPKTAGVTEKRRKLFVDSDLDLATDESDKLEEAGVNSPCEIYLDEDGVGHIVSDDRPVQVTRNKRSLIWRHFEHLDSLNAARCHICMKKIQCSDGRSTSNLHRHLSKRHPAVFTQLLEDSKRKSRPNSSRGSNVTGATSTLPATHCSGALEDSRASEGEKQMFKREQELIEALRRAQRQEARALEDQRELLEMLRVGNAREAAAEREEIESLRKAQLEEAKYLMELALGDAQQYSFPTVNGAVIKSILEIADGALVKQLTPEEASDDLPVKRTQKRNRRSLIWRHYDEMDSSSSVRCRICSKMQSFEGGSTSNLHRHISTRHPEVSSQLLADRQHLQSSPASEDTSTQPKTAVDLDLAADESEKLDKAGVNSPCDIYLDQDVCIVGDIIPVKMGVKRSKRSLIWRYYDEMDSSSSARCCICRKLQSFEGGSTGNLHRHISKRHPEVYSQLLADRQQSSPASEGTSTQPKTAGVTEKRRKLFVDSDLDLATDESDKLEEAGVNSPCEIYLDEDGVGHIVSDDRPVQVTRNKRSLIWRHFEHLDSLNAARCHICMKKIQCSDGRSTSNLHRHLSKRHPAVFTQLLEDGKRKSRPNSSRGSNVTGATSTLPATHCSGALEDSRASEGEKQMFKREQELIEALRRAQRQEARALEDQRELLEMLRVGNAREAAAEREEIESLRKAQLEEAKYLSKQREELKSEKQELQMQREELQQEREKLVLLSNKPDPATI</sequence>
<feature type="compositionally biased region" description="Basic and acidic residues" evidence="10">
    <location>
        <begin position="402"/>
        <end position="411"/>
    </location>
</feature>
<reference evidence="12" key="1">
    <citation type="submission" date="2022-11" db="EMBL/GenBank/DDBJ databases">
        <title>Chromosome-level genome of Pogonophryne albipinna.</title>
        <authorList>
            <person name="Jo E."/>
        </authorList>
    </citation>
    <scope>NUCLEOTIDE SEQUENCE</scope>
    <source>
        <strain evidence="12">SGF0006</strain>
        <tissue evidence="12">Muscle</tissue>
    </source>
</reference>
<dbReference type="GO" id="GO:0008270">
    <property type="term" value="F:zinc ion binding"/>
    <property type="evidence" value="ECO:0007669"/>
    <property type="project" value="UniProtKB-KW"/>
</dbReference>
<feature type="region of interest" description="Disordered" evidence="10">
    <location>
        <begin position="704"/>
        <end position="725"/>
    </location>
</feature>
<feature type="compositionally biased region" description="Polar residues" evidence="10">
    <location>
        <begin position="377"/>
        <end position="393"/>
    </location>
</feature>